<evidence type="ECO:0000256" key="5">
    <source>
        <dbReference type="ARBA" id="ARBA00022989"/>
    </source>
</evidence>
<dbReference type="InterPro" id="IPR043130">
    <property type="entry name" value="CDP-OH_PTrfase_TM_dom"/>
</dbReference>
<evidence type="ECO:0000256" key="7">
    <source>
        <dbReference type="ARBA" id="ARBA00023136"/>
    </source>
</evidence>
<keyword evidence="2" id="KW-0444">Lipid biosynthesis</keyword>
<dbReference type="GO" id="GO:0043337">
    <property type="term" value="F:cardiolipin synthase (CMP-forming)"/>
    <property type="evidence" value="ECO:0007669"/>
    <property type="project" value="TreeGrafter"/>
</dbReference>
<dbReference type="InterPro" id="IPR050324">
    <property type="entry name" value="CDP-alcohol_PTase-I"/>
</dbReference>
<keyword evidence="4 11" id="KW-0812">Transmembrane</keyword>
<name>A0AAW1RTD5_9CHLO</name>
<reference evidence="12 13" key="1">
    <citation type="journal article" date="2024" name="Nat. Commun.">
        <title>Phylogenomics reveals the evolutionary origins of lichenization in chlorophyte algae.</title>
        <authorList>
            <person name="Puginier C."/>
            <person name="Libourel C."/>
            <person name="Otte J."/>
            <person name="Skaloud P."/>
            <person name="Haon M."/>
            <person name="Grisel S."/>
            <person name="Petersen M."/>
            <person name="Berrin J.G."/>
            <person name="Delaux P.M."/>
            <person name="Dal Grande F."/>
            <person name="Keller J."/>
        </authorList>
    </citation>
    <scope>NUCLEOTIDE SEQUENCE [LARGE SCALE GENOMIC DNA]</scope>
    <source>
        <strain evidence="12 13">SAG 2145</strain>
    </source>
</reference>
<dbReference type="EMBL" id="JALJOS010000007">
    <property type="protein sequence ID" value="KAK9836915.1"/>
    <property type="molecule type" value="Genomic_DNA"/>
</dbReference>
<dbReference type="PANTHER" id="PTHR14269">
    <property type="entry name" value="CDP-DIACYLGLYCEROL--GLYCEROL-3-PHOSPHATE 3-PHOSPHATIDYLTRANSFERASE-RELATED"/>
    <property type="match status" value="1"/>
</dbReference>
<dbReference type="Pfam" id="PF01066">
    <property type="entry name" value="CDP-OH_P_transf"/>
    <property type="match status" value="1"/>
</dbReference>
<keyword evidence="5 11" id="KW-1133">Transmembrane helix</keyword>
<gene>
    <name evidence="12" type="ORF">WJX74_011018</name>
</gene>
<keyword evidence="8" id="KW-0594">Phospholipid biosynthesis</keyword>
<feature type="transmembrane region" description="Helical" evidence="11">
    <location>
        <begin position="357"/>
        <end position="380"/>
    </location>
</feature>
<dbReference type="InterPro" id="IPR000462">
    <property type="entry name" value="CDP-OH_P_trans"/>
</dbReference>
<evidence type="ECO:0000256" key="3">
    <source>
        <dbReference type="ARBA" id="ARBA00022679"/>
    </source>
</evidence>
<comment type="subcellular location">
    <subcellularLocation>
        <location evidence="1">Membrane</location>
        <topology evidence="1">Multi-pass membrane protein</topology>
    </subcellularLocation>
</comment>
<evidence type="ECO:0000256" key="6">
    <source>
        <dbReference type="ARBA" id="ARBA00023098"/>
    </source>
</evidence>
<dbReference type="Gene3D" id="1.20.120.1760">
    <property type="match status" value="1"/>
</dbReference>
<evidence type="ECO:0000256" key="8">
    <source>
        <dbReference type="ARBA" id="ARBA00023209"/>
    </source>
</evidence>
<feature type="region of interest" description="Disordered" evidence="10">
    <location>
        <begin position="72"/>
        <end position="91"/>
    </location>
</feature>
<evidence type="ECO:0000256" key="1">
    <source>
        <dbReference type="ARBA" id="ARBA00004141"/>
    </source>
</evidence>
<evidence type="ECO:0000256" key="9">
    <source>
        <dbReference type="ARBA" id="ARBA00023264"/>
    </source>
</evidence>
<evidence type="ECO:0000313" key="12">
    <source>
        <dbReference type="EMBL" id="KAK9836915.1"/>
    </source>
</evidence>
<evidence type="ECO:0000256" key="10">
    <source>
        <dbReference type="SAM" id="MobiDB-lite"/>
    </source>
</evidence>
<evidence type="ECO:0000313" key="13">
    <source>
        <dbReference type="Proteomes" id="UP001438707"/>
    </source>
</evidence>
<dbReference type="GO" id="GO:0005739">
    <property type="term" value="C:mitochondrion"/>
    <property type="evidence" value="ECO:0007669"/>
    <property type="project" value="TreeGrafter"/>
</dbReference>
<evidence type="ECO:0008006" key="14">
    <source>
        <dbReference type="Google" id="ProtNLM"/>
    </source>
</evidence>
<feature type="compositionally biased region" description="Polar residues" evidence="10">
    <location>
        <begin position="277"/>
        <end position="288"/>
    </location>
</feature>
<organism evidence="12 13">
    <name type="scientific">Apatococcus lobatus</name>
    <dbReference type="NCBI Taxonomy" id="904363"/>
    <lineage>
        <taxon>Eukaryota</taxon>
        <taxon>Viridiplantae</taxon>
        <taxon>Chlorophyta</taxon>
        <taxon>core chlorophytes</taxon>
        <taxon>Trebouxiophyceae</taxon>
        <taxon>Chlorellales</taxon>
        <taxon>Chlorellaceae</taxon>
        <taxon>Apatococcus</taxon>
    </lineage>
</organism>
<accession>A0AAW1RTD5</accession>
<feature type="compositionally biased region" description="Low complexity" evidence="10">
    <location>
        <begin position="265"/>
        <end position="276"/>
    </location>
</feature>
<dbReference type="GO" id="GO:0016020">
    <property type="term" value="C:membrane"/>
    <property type="evidence" value="ECO:0007669"/>
    <property type="project" value="UniProtKB-SubCell"/>
</dbReference>
<feature type="region of interest" description="Disordered" evidence="10">
    <location>
        <begin position="265"/>
        <end position="289"/>
    </location>
</feature>
<dbReference type="GO" id="GO:0032049">
    <property type="term" value="P:cardiolipin biosynthetic process"/>
    <property type="evidence" value="ECO:0007669"/>
    <property type="project" value="TreeGrafter"/>
</dbReference>
<feature type="region of interest" description="Disordered" evidence="10">
    <location>
        <begin position="234"/>
        <end position="253"/>
    </location>
</feature>
<dbReference type="PANTHER" id="PTHR14269:SF60">
    <property type="entry name" value="CARDIOLIPIN SYNTHASE (CMP-FORMING)"/>
    <property type="match status" value="1"/>
</dbReference>
<keyword evidence="9" id="KW-1208">Phospholipid metabolism</keyword>
<keyword evidence="13" id="KW-1185">Reference proteome</keyword>
<dbReference type="AlphaFoldDB" id="A0AAW1RTD5"/>
<keyword evidence="6" id="KW-0443">Lipid metabolism</keyword>
<proteinExistence type="predicted"/>
<dbReference type="Proteomes" id="UP001438707">
    <property type="component" value="Unassembled WGS sequence"/>
</dbReference>
<evidence type="ECO:0000256" key="11">
    <source>
        <dbReference type="SAM" id="Phobius"/>
    </source>
</evidence>
<evidence type="ECO:0000256" key="2">
    <source>
        <dbReference type="ARBA" id="ARBA00022516"/>
    </source>
</evidence>
<keyword evidence="3" id="KW-0808">Transferase</keyword>
<keyword evidence="7 11" id="KW-0472">Membrane</keyword>
<protein>
    <recommendedName>
        <fullName evidence="14">Cardiolipin synthase</fullName>
    </recommendedName>
</protein>
<evidence type="ECO:0000256" key="4">
    <source>
        <dbReference type="ARBA" id="ARBA00022692"/>
    </source>
</evidence>
<sequence>MHQQAALKLGLLSRLTGQTQVVDDLWHRQQSSYHSSSLSCVLTSQLPARETPASAGLRSLILWRSTGQPLAFRRQHSGPGPPGQQPSRGKLQSQDWAQAGWTWNEVCNLPNSLSLARLASGPFISALIMNHNWSTAFVAISVAAITDWLDGAAAKRFHTNSVLGSYLDPLADKVLVCCVVGALGYEGSLPVWLASLIIGRDVLLIGGTIYARLSSLNFKWPGWAEFFSVAAGIPGNQPQPQQTPPHSSMSGTGFGLSDSPAAAAAATTSASTPTATEGQSPMGSSLQQVPLLPPHKEASVASAKAAEFPAEAPGHDPAPSAPLIKPLFISKVNTCVQLALVVGCLSRSWYEWPPDDVVFLLGATTALTTLGSGAAYLLAFRRGSGTFTAMPGIGPQKP</sequence>
<comment type="caution">
    <text evidence="12">The sequence shown here is derived from an EMBL/GenBank/DDBJ whole genome shotgun (WGS) entry which is preliminary data.</text>
</comment>